<keyword evidence="2" id="KW-1185">Reference proteome</keyword>
<organism evidence="1 2">
    <name type="scientific">Paraburkholderia antibiotica</name>
    <dbReference type="NCBI Taxonomy" id="2728839"/>
    <lineage>
        <taxon>Bacteria</taxon>
        <taxon>Pseudomonadati</taxon>
        <taxon>Pseudomonadota</taxon>
        <taxon>Betaproteobacteria</taxon>
        <taxon>Burkholderiales</taxon>
        <taxon>Burkholderiaceae</taxon>
        <taxon>Paraburkholderia</taxon>
    </lineage>
</organism>
<evidence type="ECO:0000313" key="2">
    <source>
        <dbReference type="Proteomes" id="UP000583127"/>
    </source>
</evidence>
<gene>
    <name evidence="1" type="ORF">HHL14_27405</name>
</gene>
<dbReference type="AlphaFoldDB" id="A0A7Y0FFU4"/>
<comment type="caution">
    <text evidence="1">The sequence shown here is derived from an EMBL/GenBank/DDBJ whole genome shotgun (WGS) entry which is preliminary data.</text>
</comment>
<accession>A0A7Y0FFU4</accession>
<dbReference type="Proteomes" id="UP000583127">
    <property type="component" value="Unassembled WGS sequence"/>
</dbReference>
<evidence type="ECO:0000313" key="1">
    <source>
        <dbReference type="EMBL" id="NML34546.1"/>
    </source>
</evidence>
<name>A0A7Y0FFU4_9BURK</name>
<dbReference type="EMBL" id="JABBFZ010000022">
    <property type="protein sequence ID" value="NML34546.1"/>
    <property type="molecule type" value="Genomic_DNA"/>
</dbReference>
<proteinExistence type="predicted"/>
<sequence length="151" mass="16732">MGEIAESMLDGSCCEQCGEYLGEAVGYPQCCATCDHDSEREDSQARRASNRENSNRLLRENGYTFDERNGAAHLIVQTQRGIVDFWPGTGKFIVRSTRYEARGVFNLMQHAAPLQPAAPLEIQWKPHMTPLAVRAYVQAGFILVGTPAALQ</sequence>
<reference evidence="1 2" key="1">
    <citation type="submission" date="2020-04" db="EMBL/GenBank/DDBJ databases">
        <title>Paraburkholderia sp. G-4-1-8 isolated from soil.</title>
        <authorList>
            <person name="Dahal R.H."/>
        </authorList>
    </citation>
    <scope>NUCLEOTIDE SEQUENCE [LARGE SCALE GENOMIC DNA]</scope>
    <source>
        <strain evidence="1 2">G-4-1-8</strain>
    </source>
</reference>
<dbReference type="RefSeq" id="WP_169500728.1">
    <property type="nucleotide sequence ID" value="NZ_JABBFZ010000022.1"/>
</dbReference>
<protein>
    <submittedName>
        <fullName evidence="1">Uncharacterized protein</fullName>
    </submittedName>
</protein>